<feature type="transmembrane region" description="Helical" evidence="1">
    <location>
        <begin position="167"/>
        <end position="199"/>
    </location>
</feature>
<proteinExistence type="predicted"/>
<gene>
    <name evidence="3" type="ORF">AUJ42_03410</name>
</gene>
<keyword evidence="1" id="KW-0472">Membrane</keyword>
<comment type="caution">
    <text evidence="3">The sequence shown here is derived from an EMBL/GenBank/DDBJ whole genome shotgun (WGS) entry which is preliminary data.</text>
</comment>
<feature type="domain" description="Glycosyltransferase RgtA/B/C/D-like" evidence="2">
    <location>
        <begin position="74"/>
        <end position="201"/>
    </location>
</feature>
<feature type="transmembrane region" description="Helical" evidence="1">
    <location>
        <begin position="5"/>
        <end position="22"/>
    </location>
</feature>
<keyword evidence="1" id="KW-0812">Transmembrane</keyword>
<accession>A0A1J4RW43</accession>
<name>A0A1J4RW43_9BACT</name>
<feature type="transmembrane region" description="Helical" evidence="1">
    <location>
        <begin position="256"/>
        <end position="274"/>
    </location>
</feature>
<evidence type="ECO:0000259" key="2">
    <source>
        <dbReference type="Pfam" id="PF13231"/>
    </source>
</evidence>
<evidence type="ECO:0000313" key="3">
    <source>
        <dbReference type="EMBL" id="OIN90261.1"/>
    </source>
</evidence>
<feature type="transmembrane region" description="Helical" evidence="1">
    <location>
        <begin position="281"/>
        <end position="300"/>
    </location>
</feature>
<dbReference type="InterPro" id="IPR038731">
    <property type="entry name" value="RgtA/B/C-like"/>
</dbReference>
<keyword evidence="1" id="KW-1133">Transmembrane helix</keyword>
<dbReference type="Pfam" id="PF13231">
    <property type="entry name" value="PMT_2"/>
    <property type="match status" value="1"/>
</dbReference>
<reference evidence="3 4" key="1">
    <citation type="journal article" date="2016" name="Environ. Microbiol.">
        <title>Genomic resolution of a cold subsurface aquifer community provides metabolic insights for novel microbes adapted to high CO concentrations.</title>
        <authorList>
            <person name="Probst A.J."/>
            <person name="Castelle C.J."/>
            <person name="Singh A."/>
            <person name="Brown C.T."/>
            <person name="Anantharaman K."/>
            <person name="Sharon I."/>
            <person name="Hug L.A."/>
            <person name="Burstein D."/>
            <person name="Emerson J.B."/>
            <person name="Thomas B.C."/>
            <person name="Banfield J.F."/>
        </authorList>
    </citation>
    <scope>NUCLEOTIDE SEQUENCE [LARGE SCALE GENOMIC DNA]</scope>
    <source>
        <strain evidence="3">CG1_02_44_10</strain>
    </source>
</reference>
<dbReference type="Proteomes" id="UP000182345">
    <property type="component" value="Unassembled WGS sequence"/>
</dbReference>
<protein>
    <recommendedName>
        <fullName evidence="2">Glycosyltransferase RgtA/B/C/D-like domain-containing protein</fullName>
    </recommendedName>
</protein>
<evidence type="ECO:0000313" key="4">
    <source>
        <dbReference type="Proteomes" id="UP000182345"/>
    </source>
</evidence>
<feature type="transmembrane region" description="Helical" evidence="1">
    <location>
        <begin position="88"/>
        <end position="109"/>
    </location>
</feature>
<dbReference type="EMBL" id="MNUK01000078">
    <property type="protein sequence ID" value="OIN90261.1"/>
    <property type="molecule type" value="Genomic_DNA"/>
</dbReference>
<feature type="transmembrane region" description="Helical" evidence="1">
    <location>
        <begin position="205"/>
        <end position="224"/>
    </location>
</feature>
<organism evidence="3 4">
    <name type="scientific">Candidatus Collierbacteria bacterium CG1_02_44_10</name>
    <dbReference type="NCBI Taxonomy" id="1805087"/>
    <lineage>
        <taxon>Bacteria</taxon>
        <taxon>Candidatus Collieribacteriota</taxon>
    </lineage>
</organism>
<dbReference type="AlphaFoldDB" id="A0A1J4RW43"/>
<evidence type="ECO:0000256" key="1">
    <source>
        <dbReference type="SAM" id="Phobius"/>
    </source>
</evidence>
<sequence>MRNNFLLISIIILGVFIRFYRFPDLLSFSYEQALALEASGKMIQTGKPSLIGVAYFIRQTSAGHSFFNSAFYLYPLSFSQIIFGFDPLITTIFFALLNVAAGIGLYFLLTKLQNRLVALSALCLYMFSPTMVDISRSIWHVNLLVPVTVLSVWLIHQSITSPKPIWLFLLGFSLGLGFGLNVSFALGVLGALFYCGYFLNKKHRLFDFIFVFVGLGLGNLPTLLFDLRHNFYNITTFLTFLSEIISGRNTGLSLEPYHFIYFLVPLFIITSIILSKYLSKALIGLFLAIYVLTSISGWHLTDKYPQGMPTGTNLQTLRQLSTIIAQNAPPEYEIASILDGETRAENLRYFLNYVDHKPPMPSDKYPEAKTLFVVSYLDQDPLTKSVWELDSIKPAEVSQEWKINELIKLTKLEKL</sequence>
<feature type="transmembrane region" description="Helical" evidence="1">
    <location>
        <begin position="138"/>
        <end position="155"/>
    </location>
</feature>